<dbReference type="InterPro" id="IPR015947">
    <property type="entry name" value="PUA-like_sf"/>
</dbReference>
<feature type="region of interest" description="Disordered" evidence="3">
    <location>
        <begin position="443"/>
        <end position="581"/>
    </location>
</feature>
<evidence type="ECO:0000256" key="3">
    <source>
        <dbReference type="SAM" id="MobiDB-lite"/>
    </source>
</evidence>
<dbReference type="AlphaFoldDB" id="A0AAJ0GI57"/>
<feature type="compositionally biased region" description="Acidic residues" evidence="3">
    <location>
        <begin position="196"/>
        <end position="216"/>
    </location>
</feature>
<dbReference type="Proteomes" id="UP001271007">
    <property type="component" value="Unassembled WGS sequence"/>
</dbReference>
<feature type="compositionally biased region" description="Low complexity" evidence="3">
    <location>
        <begin position="62"/>
        <end position="86"/>
    </location>
</feature>
<gene>
    <name evidence="5" type="ORF">LTR09_001129</name>
</gene>
<dbReference type="InterPro" id="IPR002740">
    <property type="entry name" value="EVE_domain"/>
</dbReference>
<comment type="caution">
    <text evidence="5">The sequence shown here is derived from an EMBL/GenBank/DDBJ whole genome shotgun (WGS) entry which is preliminary data.</text>
</comment>
<feature type="compositionally biased region" description="Basic and acidic residues" evidence="3">
    <location>
        <begin position="126"/>
        <end position="137"/>
    </location>
</feature>
<reference evidence="5" key="1">
    <citation type="submission" date="2023-04" db="EMBL/GenBank/DDBJ databases">
        <title>Black Yeasts Isolated from many extreme environments.</title>
        <authorList>
            <person name="Coleine C."/>
            <person name="Stajich J.E."/>
            <person name="Selbmann L."/>
        </authorList>
    </citation>
    <scope>NUCLEOTIDE SEQUENCE</scope>
    <source>
        <strain evidence="5">CCFEE 5312</strain>
    </source>
</reference>
<dbReference type="GO" id="GO:0005634">
    <property type="term" value="C:nucleus"/>
    <property type="evidence" value="ECO:0007669"/>
    <property type="project" value="UniProtKB-SubCell"/>
</dbReference>
<name>A0AAJ0GI57_9PEZI</name>
<dbReference type="EMBL" id="JAWDJX010000002">
    <property type="protein sequence ID" value="KAK3058052.1"/>
    <property type="molecule type" value="Genomic_DNA"/>
</dbReference>
<proteinExistence type="predicted"/>
<dbReference type="InterPro" id="IPR017956">
    <property type="entry name" value="AT_hook_DNA-bd_motif"/>
</dbReference>
<dbReference type="Gene3D" id="3.10.590.10">
    <property type="entry name" value="ph1033 like domains"/>
    <property type="match status" value="1"/>
</dbReference>
<comment type="subcellular location">
    <subcellularLocation>
        <location evidence="1">Nucleus</location>
    </subcellularLocation>
</comment>
<sequence>MPPKKGTKAKATPAKAAATIIEAPATVTSSKGKEYEATAAAGRPRRESAAVPNTSAPRAKKTATTAKKTAPVKKAAAAKATTTTTTGKKRGRPAKAVVEAEEYEDEDDAPEPPKKRGRPSKAAVTAKKEEDVPEPAKKRGRPSKAAVEAEEDDAPEPAKKRGRPAKAAPAVDDGAKAPKKRGQAPKGGETTKITADDDAAAEQLEEELVDQVEGAEDGPSKPPTPKSGRGRPPKGKGKAKVAAASTEDAAEDVDEEDAENAPKYWLMKAEQEDREETLKDGSVYNAKFTIDDLRAKGGPEPWDGVRNVVACKNMKDMKLGDLAFFYASGGKGGNVPGIVGIMEVVREVEVDTSAFDENAAGYVENAKQRGTEAKPKWFMVHVEYRKKLSKPVTLKDLQKYAVEGGVLSTMQAFKQTRLSVSKVTQEEWDFITENLVEGYEEGGAEEDVDLPNGTTKAHTGDVEMADGDIDDAALPNGPTITTDAPELQQTIEDAELPTTDSLALPPDTAATSSRPASRAGSKKPASRAGSVKPASRAGSLAPPRPSSRGRSRTPSVRRASSTQPMAAATEEGGDGLGVIDE</sequence>
<dbReference type="PANTHER" id="PTHR14087">
    <property type="entry name" value="THYMOCYTE NUCLEAR PROTEIN 1"/>
    <property type="match status" value="1"/>
</dbReference>
<feature type="compositionally biased region" description="Acidic residues" evidence="3">
    <location>
        <begin position="99"/>
        <end position="110"/>
    </location>
</feature>
<feature type="compositionally biased region" description="Low complexity" evidence="3">
    <location>
        <begin position="533"/>
        <end position="559"/>
    </location>
</feature>
<feature type="compositionally biased region" description="Acidic residues" evidence="3">
    <location>
        <begin position="248"/>
        <end position="259"/>
    </location>
</feature>
<dbReference type="InterPro" id="IPR052181">
    <property type="entry name" value="5hmC_binding"/>
</dbReference>
<dbReference type="CDD" id="cd21133">
    <property type="entry name" value="EVE"/>
    <property type="match status" value="1"/>
</dbReference>
<organism evidence="5 6">
    <name type="scientific">Extremus antarcticus</name>
    <dbReference type="NCBI Taxonomy" id="702011"/>
    <lineage>
        <taxon>Eukaryota</taxon>
        <taxon>Fungi</taxon>
        <taxon>Dikarya</taxon>
        <taxon>Ascomycota</taxon>
        <taxon>Pezizomycotina</taxon>
        <taxon>Dothideomycetes</taxon>
        <taxon>Dothideomycetidae</taxon>
        <taxon>Mycosphaerellales</taxon>
        <taxon>Extremaceae</taxon>
        <taxon>Extremus</taxon>
    </lineage>
</organism>
<keyword evidence="2" id="KW-0539">Nucleus</keyword>
<dbReference type="Pfam" id="PF01878">
    <property type="entry name" value="EVE"/>
    <property type="match status" value="1"/>
</dbReference>
<feature type="compositionally biased region" description="Polar residues" evidence="3">
    <location>
        <begin position="478"/>
        <end position="491"/>
    </location>
</feature>
<feature type="compositionally biased region" description="Basic residues" evidence="3">
    <location>
        <begin position="228"/>
        <end position="239"/>
    </location>
</feature>
<evidence type="ECO:0000313" key="5">
    <source>
        <dbReference type="EMBL" id="KAK3058052.1"/>
    </source>
</evidence>
<dbReference type="GO" id="GO:0003677">
    <property type="term" value="F:DNA binding"/>
    <property type="evidence" value="ECO:0007669"/>
    <property type="project" value="InterPro"/>
</dbReference>
<dbReference type="PANTHER" id="PTHR14087:SF7">
    <property type="entry name" value="THYMOCYTE NUCLEAR PROTEIN 1"/>
    <property type="match status" value="1"/>
</dbReference>
<dbReference type="InterPro" id="IPR047197">
    <property type="entry name" value="THYN1-like_EVE"/>
</dbReference>
<feature type="region of interest" description="Disordered" evidence="3">
    <location>
        <begin position="23"/>
        <end position="263"/>
    </location>
</feature>
<dbReference type="SUPFAM" id="SSF88697">
    <property type="entry name" value="PUA domain-like"/>
    <property type="match status" value="1"/>
</dbReference>
<evidence type="ECO:0000256" key="1">
    <source>
        <dbReference type="ARBA" id="ARBA00004123"/>
    </source>
</evidence>
<dbReference type="SMART" id="SM00384">
    <property type="entry name" value="AT_hook"/>
    <property type="match status" value="5"/>
</dbReference>
<protein>
    <recommendedName>
        <fullName evidence="4">EVE domain-containing protein</fullName>
    </recommendedName>
</protein>
<dbReference type="PRINTS" id="PR00929">
    <property type="entry name" value="ATHOOK"/>
</dbReference>
<accession>A0AAJ0GI57</accession>
<evidence type="ECO:0000259" key="4">
    <source>
        <dbReference type="Pfam" id="PF01878"/>
    </source>
</evidence>
<evidence type="ECO:0000256" key="2">
    <source>
        <dbReference type="ARBA" id="ARBA00023242"/>
    </source>
</evidence>
<keyword evidence="6" id="KW-1185">Reference proteome</keyword>
<evidence type="ECO:0000313" key="6">
    <source>
        <dbReference type="Proteomes" id="UP001271007"/>
    </source>
</evidence>
<feature type="domain" description="EVE" evidence="4">
    <location>
        <begin position="263"/>
        <end position="433"/>
    </location>
</feature>
<feature type="compositionally biased region" description="Low complexity" evidence="3">
    <location>
        <begin position="508"/>
        <end position="519"/>
    </location>
</feature>